<gene>
    <name evidence="6" type="ORF">C7M84_000292</name>
</gene>
<reference evidence="6 7" key="1">
    <citation type="submission" date="2018-04" db="EMBL/GenBank/DDBJ databases">
        <authorList>
            <person name="Zhang X."/>
            <person name="Yuan J."/>
            <person name="Li F."/>
            <person name="Xiang J."/>
        </authorList>
    </citation>
    <scope>NUCLEOTIDE SEQUENCE [LARGE SCALE GENOMIC DNA]</scope>
    <source>
        <tissue evidence="6">Muscle</tissue>
    </source>
</reference>
<evidence type="ECO:0000256" key="3">
    <source>
        <dbReference type="ARBA" id="ARBA00023180"/>
    </source>
</evidence>
<dbReference type="Proteomes" id="UP000283509">
    <property type="component" value="Unassembled WGS sequence"/>
</dbReference>
<keyword evidence="3" id="KW-0325">Glycoprotein</keyword>
<dbReference type="InterPro" id="IPR013517">
    <property type="entry name" value="FG-GAP"/>
</dbReference>
<dbReference type="GO" id="GO:0007229">
    <property type="term" value="P:integrin-mediated signaling pathway"/>
    <property type="evidence" value="ECO:0007669"/>
    <property type="project" value="UniProtKB-KW"/>
</dbReference>
<dbReference type="GO" id="GO:0005178">
    <property type="term" value="F:integrin binding"/>
    <property type="evidence" value="ECO:0007669"/>
    <property type="project" value="TreeGrafter"/>
</dbReference>
<keyword evidence="5" id="KW-0130">Cell adhesion</keyword>
<dbReference type="PANTHER" id="PTHR23220:SF133">
    <property type="entry name" value="INTEGRIN ALPHA-PS2"/>
    <property type="match status" value="1"/>
</dbReference>
<keyword evidence="5" id="KW-0675">Receptor</keyword>
<dbReference type="Gene3D" id="2.130.10.130">
    <property type="entry name" value="Integrin alpha, N-terminal"/>
    <property type="match status" value="1"/>
</dbReference>
<dbReference type="Pfam" id="PF01839">
    <property type="entry name" value="FG-GAP"/>
    <property type="match status" value="2"/>
</dbReference>
<dbReference type="InterPro" id="IPR013519">
    <property type="entry name" value="Int_alpha_beta-p"/>
</dbReference>
<evidence type="ECO:0000256" key="2">
    <source>
        <dbReference type="ARBA" id="ARBA00022737"/>
    </source>
</evidence>
<protein>
    <submittedName>
        <fullName evidence="6">Integrin alpha 5</fullName>
    </submittedName>
</protein>
<proteinExistence type="inferred from homology"/>
<keyword evidence="2" id="KW-0677">Repeat</keyword>
<dbReference type="PROSITE" id="PS51470">
    <property type="entry name" value="FG_GAP"/>
    <property type="match status" value="3"/>
</dbReference>
<keyword evidence="1" id="KW-0732">Signal</keyword>
<name>A0A423TX10_PENVA</name>
<dbReference type="InterPro" id="IPR000413">
    <property type="entry name" value="Integrin_alpha"/>
</dbReference>
<accession>A0A423TX10</accession>
<dbReference type="EMBL" id="QCYY01001043">
    <property type="protein sequence ID" value="ROT80971.1"/>
    <property type="molecule type" value="Genomic_DNA"/>
</dbReference>
<evidence type="ECO:0000256" key="4">
    <source>
        <dbReference type="PROSITE-ProRule" id="PRU00803"/>
    </source>
</evidence>
<comment type="subcellular location">
    <subcellularLocation>
        <location evidence="5">Membrane</location>
        <topology evidence="5">Single-pass type I membrane protein</topology>
    </subcellularLocation>
</comment>
<feature type="repeat" description="FG-GAP" evidence="4">
    <location>
        <begin position="144"/>
        <end position="201"/>
    </location>
</feature>
<evidence type="ECO:0000313" key="6">
    <source>
        <dbReference type="EMBL" id="ROT80971.1"/>
    </source>
</evidence>
<dbReference type="GO" id="GO:0008305">
    <property type="term" value="C:integrin complex"/>
    <property type="evidence" value="ECO:0007669"/>
    <property type="project" value="InterPro"/>
</dbReference>
<evidence type="ECO:0000256" key="1">
    <source>
        <dbReference type="ARBA" id="ARBA00022729"/>
    </source>
</evidence>
<keyword evidence="5 6" id="KW-0401">Integrin</keyword>
<reference evidence="6 7" key="2">
    <citation type="submission" date="2019-01" db="EMBL/GenBank/DDBJ databases">
        <title>The decoding of complex shrimp genome reveals the adaptation for benthos swimmer, frequently molting mechanism and breeding impact on genome.</title>
        <authorList>
            <person name="Sun Y."/>
            <person name="Gao Y."/>
            <person name="Yu Y."/>
        </authorList>
    </citation>
    <scope>NUCLEOTIDE SEQUENCE [LARGE SCALE GENOMIC DNA]</scope>
    <source>
        <tissue evidence="6">Muscle</tissue>
    </source>
</reference>
<dbReference type="GO" id="GO:0007160">
    <property type="term" value="P:cell-matrix adhesion"/>
    <property type="evidence" value="ECO:0007669"/>
    <property type="project" value="TreeGrafter"/>
</dbReference>
<dbReference type="GO" id="GO:0098609">
    <property type="term" value="P:cell-cell adhesion"/>
    <property type="evidence" value="ECO:0007669"/>
    <property type="project" value="TreeGrafter"/>
</dbReference>
<organism evidence="6 7">
    <name type="scientific">Penaeus vannamei</name>
    <name type="common">Whiteleg shrimp</name>
    <name type="synonym">Litopenaeus vannamei</name>
    <dbReference type="NCBI Taxonomy" id="6689"/>
    <lineage>
        <taxon>Eukaryota</taxon>
        <taxon>Metazoa</taxon>
        <taxon>Ecdysozoa</taxon>
        <taxon>Arthropoda</taxon>
        <taxon>Crustacea</taxon>
        <taxon>Multicrustacea</taxon>
        <taxon>Malacostraca</taxon>
        <taxon>Eumalacostraca</taxon>
        <taxon>Eucarida</taxon>
        <taxon>Decapoda</taxon>
        <taxon>Dendrobranchiata</taxon>
        <taxon>Penaeoidea</taxon>
        <taxon>Penaeidae</taxon>
        <taxon>Penaeus</taxon>
    </lineage>
</organism>
<dbReference type="GO" id="GO:0009897">
    <property type="term" value="C:external side of plasma membrane"/>
    <property type="evidence" value="ECO:0007669"/>
    <property type="project" value="TreeGrafter"/>
</dbReference>
<keyword evidence="7" id="KW-1185">Reference proteome</keyword>
<dbReference type="SUPFAM" id="SSF69318">
    <property type="entry name" value="Integrin alpha N-terminal domain"/>
    <property type="match status" value="1"/>
</dbReference>
<dbReference type="OrthoDB" id="6364770at2759"/>
<evidence type="ECO:0000256" key="5">
    <source>
        <dbReference type="RuleBase" id="RU003762"/>
    </source>
</evidence>
<dbReference type="PRINTS" id="PR01185">
    <property type="entry name" value="INTEGRINA"/>
</dbReference>
<sequence>MGGPYAFYAQGQIARGKIGDGSVNTFNKDVYGPSSLDYTLEGWATAVGQFDGDQYSVAASTPAWSNAKGMVWFYNNRLASRYHVRMFGEANGDSFGYSLATADVDGDGATDLIVGAPLAQAPNQMLDHGRAYVHYAPTKKVSTRPRSVIIGKEPWGRFGHAVSGLGDLNQDGYDDVAIGAPFGTEGGVVFIFNGGANGLRTEHTQKITASQFSTGLRSFGFSIDGGIDVDHNSHPDLIIGAPESDTAVLIRTAPVVNLVGVHRDRPASHINGEQAMQHQRSRCCMLQHFRQRAAPDQKRVAQFTNGVLVRPGCQADRKKKLRYICIYTFPSSRLTVTRDVSPVADHVLPFSKVAYVKEDRPRLDVPLLLSTNVSLAPVSEPQQPPPERRAIPIVLDLLSPRCSRPGEAGVRGHHHLLLEARPRPRA</sequence>
<dbReference type="PANTHER" id="PTHR23220">
    <property type="entry name" value="INTEGRIN ALPHA"/>
    <property type="match status" value="1"/>
</dbReference>
<dbReference type="SMART" id="SM00191">
    <property type="entry name" value="Int_alpha"/>
    <property type="match status" value="4"/>
</dbReference>
<dbReference type="GO" id="GO:0033627">
    <property type="term" value="P:cell adhesion mediated by integrin"/>
    <property type="evidence" value="ECO:0007669"/>
    <property type="project" value="TreeGrafter"/>
</dbReference>
<comment type="caution">
    <text evidence="6">The sequence shown here is derived from an EMBL/GenBank/DDBJ whole genome shotgun (WGS) entry which is preliminary data.</text>
</comment>
<evidence type="ECO:0000313" key="7">
    <source>
        <dbReference type="Proteomes" id="UP000283509"/>
    </source>
</evidence>
<dbReference type="STRING" id="6689.A0A423TX10"/>
<dbReference type="AlphaFoldDB" id="A0A423TX10"/>
<comment type="similarity">
    <text evidence="5">Belongs to the integrin alpha chain family.</text>
</comment>
<dbReference type="InterPro" id="IPR028994">
    <property type="entry name" value="Integrin_alpha_N"/>
</dbReference>
<feature type="repeat" description="FG-GAP" evidence="4">
    <location>
        <begin position="81"/>
        <end position="143"/>
    </location>
</feature>
<feature type="repeat" description="FG-GAP" evidence="4">
    <location>
        <begin position="205"/>
        <end position="267"/>
    </location>
</feature>